<dbReference type="EMBL" id="VOIH02000008">
    <property type="protein sequence ID" value="KAF3440335.1"/>
    <property type="molecule type" value="Genomic_DNA"/>
</dbReference>
<evidence type="ECO:0000313" key="2">
    <source>
        <dbReference type="Proteomes" id="UP000796880"/>
    </source>
</evidence>
<dbReference type="Proteomes" id="UP000796880">
    <property type="component" value="Unassembled WGS sequence"/>
</dbReference>
<protein>
    <submittedName>
        <fullName evidence="1">Uncharacterized protein</fullName>
    </submittedName>
</protein>
<proteinExistence type="predicted"/>
<keyword evidence="2" id="KW-1185">Reference proteome</keyword>
<accession>A0A8K0GY36</accession>
<evidence type="ECO:0000313" key="1">
    <source>
        <dbReference type="EMBL" id="KAF3440335.1"/>
    </source>
</evidence>
<reference evidence="1" key="1">
    <citation type="submission" date="2020-03" db="EMBL/GenBank/DDBJ databases">
        <title>A high-quality chromosome-level genome assembly of a woody plant with both climbing and erect habits, Rhamnella rubrinervis.</title>
        <authorList>
            <person name="Lu Z."/>
            <person name="Yang Y."/>
            <person name="Zhu X."/>
            <person name="Sun Y."/>
        </authorList>
    </citation>
    <scope>NUCLEOTIDE SEQUENCE</scope>
    <source>
        <strain evidence="1">BYM</strain>
        <tissue evidence="1">Leaf</tissue>
    </source>
</reference>
<organism evidence="1 2">
    <name type="scientific">Rhamnella rubrinervis</name>
    <dbReference type="NCBI Taxonomy" id="2594499"/>
    <lineage>
        <taxon>Eukaryota</taxon>
        <taxon>Viridiplantae</taxon>
        <taxon>Streptophyta</taxon>
        <taxon>Embryophyta</taxon>
        <taxon>Tracheophyta</taxon>
        <taxon>Spermatophyta</taxon>
        <taxon>Magnoliopsida</taxon>
        <taxon>eudicotyledons</taxon>
        <taxon>Gunneridae</taxon>
        <taxon>Pentapetalae</taxon>
        <taxon>rosids</taxon>
        <taxon>fabids</taxon>
        <taxon>Rosales</taxon>
        <taxon>Rhamnaceae</taxon>
        <taxon>rhamnoid group</taxon>
        <taxon>Rhamneae</taxon>
        <taxon>Rhamnella</taxon>
    </lineage>
</organism>
<sequence length="95" mass="10817">MVKTGLRGNDTAMVNVLSACSWSARLNEGGSIHGYLNRSFFRLYDKMVGRTNSKEKPDSTKGLRRAEVLFPNELEFFAPVLMRVYWRKAEITSAK</sequence>
<dbReference type="AlphaFoldDB" id="A0A8K0GY36"/>
<gene>
    <name evidence="1" type="ORF">FNV43_RR18619</name>
</gene>
<name>A0A8K0GY36_9ROSA</name>
<comment type="caution">
    <text evidence="1">The sequence shown here is derived from an EMBL/GenBank/DDBJ whole genome shotgun (WGS) entry which is preliminary data.</text>
</comment>